<evidence type="ECO:0000313" key="1">
    <source>
        <dbReference type="EMBL" id="CAB1460251.1"/>
    </source>
</evidence>
<name>A0A9N7VXS8_PLEPL</name>
<comment type="caution">
    <text evidence="1">The sequence shown here is derived from an EMBL/GenBank/DDBJ whole genome shotgun (WGS) entry which is preliminary data.</text>
</comment>
<sequence length="76" mass="8561">MHLWLFALSCHREETGPGACRPVQEADWEREQDGFLSSVQRLQHDLPAGHRDPQTAGMDLCAAVALDWPHIEMASH</sequence>
<proteinExistence type="predicted"/>
<accession>A0A9N7VXS8</accession>
<gene>
    <name evidence="1" type="ORF">PLEPLA_LOCUS48102</name>
</gene>
<dbReference type="Proteomes" id="UP001153269">
    <property type="component" value="Unassembled WGS sequence"/>
</dbReference>
<protein>
    <submittedName>
        <fullName evidence="1">Uncharacterized protein</fullName>
    </submittedName>
</protein>
<organism evidence="1 2">
    <name type="scientific">Pleuronectes platessa</name>
    <name type="common">European plaice</name>
    <dbReference type="NCBI Taxonomy" id="8262"/>
    <lineage>
        <taxon>Eukaryota</taxon>
        <taxon>Metazoa</taxon>
        <taxon>Chordata</taxon>
        <taxon>Craniata</taxon>
        <taxon>Vertebrata</taxon>
        <taxon>Euteleostomi</taxon>
        <taxon>Actinopterygii</taxon>
        <taxon>Neopterygii</taxon>
        <taxon>Teleostei</taxon>
        <taxon>Neoteleostei</taxon>
        <taxon>Acanthomorphata</taxon>
        <taxon>Carangaria</taxon>
        <taxon>Pleuronectiformes</taxon>
        <taxon>Pleuronectoidei</taxon>
        <taxon>Pleuronectidae</taxon>
        <taxon>Pleuronectes</taxon>
    </lineage>
</organism>
<dbReference type="AlphaFoldDB" id="A0A9N7VXS8"/>
<dbReference type="EMBL" id="CADEAL010004469">
    <property type="protein sequence ID" value="CAB1460251.1"/>
    <property type="molecule type" value="Genomic_DNA"/>
</dbReference>
<keyword evidence="2" id="KW-1185">Reference proteome</keyword>
<reference evidence="1" key="1">
    <citation type="submission" date="2020-03" db="EMBL/GenBank/DDBJ databases">
        <authorList>
            <person name="Weist P."/>
        </authorList>
    </citation>
    <scope>NUCLEOTIDE SEQUENCE</scope>
</reference>
<evidence type="ECO:0000313" key="2">
    <source>
        <dbReference type="Proteomes" id="UP001153269"/>
    </source>
</evidence>